<reference evidence="1 2" key="1">
    <citation type="journal article" date="2014" name="Genome Announc.">
        <title>Draft Genome Sequence of the Boron-Tolerant and Moderately Halotolerant Bacterium Gracilibacillus boraciitolerans JCM 21714T.</title>
        <authorList>
            <person name="Ahmed I."/>
            <person name="Oshima K."/>
            <person name="Suda W."/>
            <person name="Kitamura K."/>
            <person name="Iida T."/>
            <person name="Ohmori Y."/>
            <person name="Fujiwara T."/>
            <person name="Hattori M."/>
            <person name="Ohkuma M."/>
        </authorList>
    </citation>
    <scope>NUCLEOTIDE SEQUENCE [LARGE SCALE GENOMIC DNA]</scope>
    <source>
        <strain evidence="1 2">JCM 21714</strain>
    </source>
</reference>
<comment type="caution">
    <text evidence="1">The sequence shown here is derived from an EMBL/GenBank/DDBJ whole genome shotgun (WGS) entry which is preliminary data.</text>
</comment>
<proteinExistence type="predicted"/>
<keyword evidence="2" id="KW-1185">Reference proteome</keyword>
<name>W4VPY2_9BACI</name>
<dbReference type="EMBL" id="BAVS01000045">
    <property type="protein sequence ID" value="GAE95236.1"/>
    <property type="molecule type" value="Genomic_DNA"/>
</dbReference>
<sequence length="55" mass="6521">MRKLTLNSVEFRRIIHNLYIEELDIPVNRQKKLLDFINSGKPITSRALKELFHNG</sequence>
<protein>
    <submittedName>
        <fullName evidence="1">Uncharacterized protein</fullName>
    </submittedName>
</protein>
<organism evidence="1 2">
    <name type="scientific">Gracilibacillus boraciitolerans JCM 21714</name>
    <dbReference type="NCBI Taxonomy" id="1298598"/>
    <lineage>
        <taxon>Bacteria</taxon>
        <taxon>Bacillati</taxon>
        <taxon>Bacillota</taxon>
        <taxon>Bacilli</taxon>
        <taxon>Bacillales</taxon>
        <taxon>Bacillaceae</taxon>
        <taxon>Gracilibacillus</taxon>
    </lineage>
</organism>
<dbReference type="AlphaFoldDB" id="W4VPY2"/>
<dbReference type="OrthoDB" id="2736506at2"/>
<evidence type="ECO:0000313" key="2">
    <source>
        <dbReference type="Proteomes" id="UP000019102"/>
    </source>
</evidence>
<dbReference type="RefSeq" id="WP_158413548.1">
    <property type="nucleotide sequence ID" value="NZ_BAVS01000045.1"/>
</dbReference>
<gene>
    <name evidence="1" type="ORF">JCM21714_4451</name>
</gene>
<accession>W4VPY2</accession>
<evidence type="ECO:0000313" key="1">
    <source>
        <dbReference type="EMBL" id="GAE95236.1"/>
    </source>
</evidence>
<dbReference type="Proteomes" id="UP000019102">
    <property type="component" value="Unassembled WGS sequence"/>
</dbReference>